<name>A0A8J8SVI0_HALGN</name>
<accession>A0A8J8SVI0</accession>
<comment type="caution">
    <text evidence="1">The sequence shown here is derived from an EMBL/GenBank/DDBJ whole genome shotgun (WGS) entry which is preliminary data.</text>
</comment>
<dbReference type="Proteomes" id="UP000785679">
    <property type="component" value="Unassembled WGS sequence"/>
</dbReference>
<organism evidence="1 2">
    <name type="scientific">Halteria grandinella</name>
    <dbReference type="NCBI Taxonomy" id="5974"/>
    <lineage>
        <taxon>Eukaryota</taxon>
        <taxon>Sar</taxon>
        <taxon>Alveolata</taxon>
        <taxon>Ciliophora</taxon>
        <taxon>Intramacronucleata</taxon>
        <taxon>Spirotrichea</taxon>
        <taxon>Stichotrichia</taxon>
        <taxon>Sporadotrichida</taxon>
        <taxon>Halteriidae</taxon>
        <taxon>Halteria</taxon>
    </lineage>
</organism>
<keyword evidence="2" id="KW-1185">Reference proteome</keyword>
<dbReference type="EMBL" id="RRYP01022500">
    <property type="protein sequence ID" value="TNV72407.1"/>
    <property type="molecule type" value="Genomic_DNA"/>
</dbReference>
<proteinExistence type="predicted"/>
<gene>
    <name evidence="1" type="ORF">FGO68_gene13995</name>
</gene>
<evidence type="ECO:0000313" key="1">
    <source>
        <dbReference type="EMBL" id="TNV72407.1"/>
    </source>
</evidence>
<dbReference type="AlphaFoldDB" id="A0A8J8SVI0"/>
<evidence type="ECO:0000313" key="2">
    <source>
        <dbReference type="Proteomes" id="UP000785679"/>
    </source>
</evidence>
<protein>
    <submittedName>
        <fullName evidence="1">Uncharacterized protein</fullName>
    </submittedName>
</protein>
<reference evidence="1" key="1">
    <citation type="submission" date="2019-06" db="EMBL/GenBank/DDBJ databases">
        <authorList>
            <person name="Zheng W."/>
        </authorList>
    </citation>
    <scope>NUCLEOTIDE SEQUENCE</scope>
    <source>
        <strain evidence="1">QDHG01</strain>
    </source>
</reference>
<sequence length="286" mass="33318">MKKQNEGVTASNLKRLDDSVASYLSNLKSQNLELRHQRRLILGKSDKDPTISLNNTVIEKDQQVRVERPKTQSVGKRVASVLEQTLNRESPLPQFQREATSKMEAAKSEEKSRNFLQKHSTAQQVDDYGITFNNQRIVPKEYVDQAKDRMKALADFKLRITTFRLKRMQKSQRKDQSSLLLPIHSSPLQTKPFFGRNFTINRSYLTRDTFPVVFPSYGITPDRFDSTMNKTFFTYSKFDPIEDRPTVQVDREYHRKQNELNQFNEALARTKGMRRGKLQLLNAKLV</sequence>